<dbReference type="PANTHER" id="PTHR13994">
    <property type="entry name" value="NUDIX HYDROLASE RELATED"/>
    <property type="match status" value="1"/>
</dbReference>
<sequence length="273" mass="31289">MTDYVLTFTKDVFHGVTIKSSISFEKDFNNVNPTPEEATKWLEASLEFFKGQSFNGVWFDVDLKHGYWITILADHGFTFHHARDDKCTMTKWLPEDKPNTLPLYPFTTLGVGGVVINKKGEILLMKEKRGSYLGWKFPGGMADPNESIPAAVEREVFEETGVKAKFSNVLTFRHISSGGFYPKSGDIYFLCVMRPEDEEKIDIVPCERETAAALWMTRDAISSLPVEEIHNFHLLILERLDKFLAAERKGCYVEKFSAKIGSYKREWDMFLID</sequence>
<evidence type="ECO:0000256" key="3">
    <source>
        <dbReference type="RuleBase" id="RU003476"/>
    </source>
</evidence>
<dbReference type="Proteomes" id="UP000582659">
    <property type="component" value="Unassembled WGS sequence"/>
</dbReference>
<dbReference type="Pfam" id="PF18290">
    <property type="entry name" value="Nudix_hydro"/>
    <property type="match status" value="1"/>
</dbReference>
<dbReference type="PROSITE" id="PS51462">
    <property type="entry name" value="NUDIX"/>
    <property type="match status" value="1"/>
</dbReference>
<evidence type="ECO:0000259" key="4">
    <source>
        <dbReference type="PROSITE" id="PS51462"/>
    </source>
</evidence>
<reference evidence="9" key="1">
    <citation type="submission" date="2016-11" db="UniProtKB">
        <authorList>
            <consortium name="WormBaseParasite"/>
        </authorList>
    </citation>
    <scope>IDENTIFICATION</scope>
</reference>
<evidence type="ECO:0000313" key="7">
    <source>
        <dbReference type="Proteomes" id="UP000095284"/>
    </source>
</evidence>
<proteinExistence type="inferred from homology"/>
<dbReference type="OrthoDB" id="447842at2759"/>
<reference evidence="6" key="2">
    <citation type="submission" date="2020-08" db="EMBL/GenBank/DDBJ databases">
        <authorList>
            <person name="Kikuchi T."/>
        </authorList>
    </citation>
    <scope>NUCLEOTIDE SEQUENCE</scope>
    <source>
        <strain evidence="5">Ka4C1</strain>
    </source>
</reference>
<dbReference type="Proteomes" id="UP000095284">
    <property type="component" value="Unplaced"/>
</dbReference>
<dbReference type="Pfam" id="PF00293">
    <property type="entry name" value="NUDIX"/>
    <property type="match status" value="1"/>
</dbReference>
<dbReference type="InterPro" id="IPR020476">
    <property type="entry name" value="Nudix_hydrolase"/>
</dbReference>
<evidence type="ECO:0000313" key="6">
    <source>
        <dbReference type="EMBL" id="CAG9131034.1"/>
    </source>
</evidence>
<evidence type="ECO:0000256" key="1">
    <source>
        <dbReference type="ARBA" id="ARBA00005582"/>
    </source>
</evidence>
<dbReference type="InterPro" id="IPR040618">
    <property type="entry name" value="Pre-Nudix"/>
</dbReference>
<dbReference type="PRINTS" id="PR00502">
    <property type="entry name" value="NUDIXFAMILY"/>
</dbReference>
<dbReference type="PANTHER" id="PTHR13994:SF13">
    <property type="entry name" value="FI03680P"/>
    <property type="match status" value="1"/>
</dbReference>
<feature type="domain" description="Nudix hydrolase" evidence="4">
    <location>
        <begin position="106"/>
        <end position="238"/>
    </location>
</feature>
<organism evidence="7 9">
    <name type="scientific">Bursaphelenchus xylophilus</name>
    <name type="common">Pinewood nematode worm</name>
    <name type="synonym">Aphelenchoides xylophilus</name>
    <dbReference type="NCBI Taxonomy" id="6326"/>
    <lineage>
        <taxon>Eukaryota</taxon>
        <taxon>Metazoa</taxon>
        <taxon>Ecdysozoa</taxon>
        <taxon>Nematoda</taxon>
        <taxon>Chromadorea</taxon>
        <taxon>Rhabditida</taxon>
        <taxon>Tylenchina</taxon>
        <taxon>Tylenchomorpha</taxon>
        <taxon>Aphelenchoidea</taxon>
        <taxon>Aphelenchoididae</taxon>
        <taxon>Bursaphelenchus</taxon>
    </lineage>
</organism>
<accession>A0A1I7RRH1</accession>
<dbReference type="Gene3D" id="3.90.79.10">
    <property type="entry name" value="Nucleoside Triphosphate Pyrophosphohydrolase"/>
    <property type="match status" value="1"/>
</dbReference>
<dbReference type="GO" id="GO:0035529">
    <property type="term" value="F:NADH pyrophosphatase activity"/>
    <property type="evidence" value="ECO:0007669"/>
    <property type="project" value="TreeGrafter"/>
</dbReference>
<keyword evidence="2 3" id="KW-0378">Hydrolase</keyword>
<dbReference type="EMBL" id="CAJFDI010000006">
    <property type="protein sequence ID" value="CAD5234941.1"/>
    <property type="molecule type" value="Genomic_DNA"/>
</dbReference>
<dbReference type="Proteomes" id="UP000659654">
    <property type="component" value="Unassembled WGS sequence"/>
</dbReference>
<dbReference type="WBParaSite" id="BXY_0331800.1">
    <property type="protein sequence ID" value="BXY_0331800.1"/>
    <property type="gene ID" value="BXY_0331800"/>
</dbReference>
<evidence type="ECO:0000313" key="8">
    <source>
        <dbReference type="Proteomes" id="UP000659654"/>
    </source>
</evidence>
<dbReference type="SMR" id="A0A1I7RRH1"/>
<dbReference type="AlphaFoldDB" id="A0A1I7RRH1"/>
<dbReference type="InterPro" id="IPR020084">
    <property type="entry name" value="NUDIX_hydrolase_CS"/>
</dbReference>
<dbReference type="Gene3D" id="3.40.630.30">
    <property type="match status" value="1"/>
</dbReference>
<dbReference type="PROSITE" id="PS00893">
    <property type="entry name" value="NUDIX_BOX"/>
    <property type="match status" value="1"/>
</dbReference>
<dbReference type="CDD" id="cd04670">
    <property type="entry name" value="NUDIX_ASFGF2_Nudt6"/>
    <property type="match status" value="1"/>
</dbReference>
<dbReference type="InterPro" id="IPR000086">
    <property type="entry name" value="NUDIX_hydrolase_dom"/>
</dbReference>
<evidence type="ECO:0000256" key="2">
    <source>
        <dbReference type="ARBA" id="ARBA00022801"/>
    </source>
</evidence>
<dbReference type="InterPro" id="IPR015797">
    <property type="entry name" value="NUDIX_hydrolase-like_dom_sf"/>
</dbReference>
<dbReference type="GO" id="GO:0047631">
    <property type="term" value="F:ADP-ribose diphosphatase activity"/>
    <property type="evidence" value="ECO:0007669"/>
    <property type="project" value="TreeGrafter"/>
</dbReference>
<name>A0A1I7RRH1_BURXY</name>
<dbReference type="eggNOG" id="KOG0648">
    <property type="taxonomic scope" value="Eukaryota"/>
</dbReference>
<dbReference type="EMBL" id="CAJFCV020000006">
    <property type="protein sequence ID" value="CAG9131034.1"/>
    <property type="molecule type" value="Genomic_DNA"/>
</dbReference>
<protein>
    <submittedName>
        <fullName evidence="5">(pine wood nematode) hypothetical protein</fullName>
    </submittedName>
    <submittedName>
        <fullName evidence="9">Nudix hydrolase domain-containing protein</fullName>
    </submittedName>
</protein>
<dbReference type="InterPro" id="IPR003293">
    <property type="entry name" value="Nudix_hydrolase6-like"/>
</dbReference>
<comment type="similarity">
    <text evidence="1 3">Belongs to the Nudix hydrolase family.</text>
</comment>
<dbReference type="GO" id="GO:0051287">
    <property type="term" value="F:NAD binding"/>
    <property type="evidence" value="ECO:0007669"/>
    <property type="project" value="TreeGrafter"/>
</dbReference>
<keyword evidence="8" id="KW-1185">Reference proteome</keyword>
<evidence type="ECO:0000313" key="5">
    <source>
        <dbReference type="EMBL" id="CAD5234941.1"/>
    </source>
</evidence>
<evidence type="ECO:0000313" key="9">
    <source>
        <dbReference type="WBParaSite" id="BXY_0331800.1"/>
    </source>
</evidence>
<gene>
    <name evidence="5" type="ORF">BXYJ_LOCUS15032</name>
</gene>
<dbReference type="SUPFAM" id="SSF55811">
    <property type="entry name" value="Nudix"/>
    <property type="match status" value="1"/>
</dbReference>